<name>A0A5C3PHD8_9APHY</name>
<dbReference type="Proteomes" id="UP000308197">
    <property type="component" value="Unassembled WGS sequence"/>
</dbReference>
<sequence>MSKFKSELAEIDVEELHRAAASALRTTLSADVKAFLSDHPYPSKSEKANIRATYPQLSPFQKGDDHPYALGWVLTRERKEKLDEIGRQTSDQELDPDGEMSFGLDSIIELRERGNIKNLLPFYAHPSADMTTADTPWADQVAYTEQERLECEGGRVPTLVIAYTSPAYVYRQRISQASYEWLEQLLDQACCSGGSRQGGLGGLSQYLGYAANAWRGGTALIAQPPSPSISISTCTHTHEFVGFMPEIFIITVNCGKTVVNPN</sequence>
<accession>A0A5C3PHD8</accession>
<organism evidence="1 2">
    <name type="scientific">Polyporus arcularius HHB13444</name>
    <dbReference type="NCBI Taxonomy" id="1314778"/>
    <lineage>
        <taxon>Eukaryota</taxon>
        <taxon>Fungi</taxon>
        <taxon>Dikarya</taxon>
        <taxon>Basidiomycota</taxon>
        <taxon>Agaricomycotina</taxon>
        <taxon>Agaricomycetes</taxon>
        <taxon>Polyporales</taxon>
        <taxon>Polyporaceae</taxon>
        <taxon>Polyporus</taxon>
    </lineage>
</organism>
<evidence type="ECO:0000313" key="1">
    <source>
        <dbReference type="EMBL" id="TFK87620.1"/>
    </source>
</evidence>
<proteinExistence type="predicted"/>
<protein>
    <submittedName>
        <fullName evidence="1">Uncharacterized protein</fullName>
    </submittedName>
</protein>
<keyword evidence="2" id="KW-1185">Reference proteome</keyword>
<gene>
    <name evidence="1" type="ORF">K466DRAFT_662873</name>
</gene>
<dbReference type="AlphaFoldDB" id="A0A5C3PHD8"/>
<dbReference type="InParanoid" id="A0A5C3PHD8"/>
<evidence type="ECO:0000313" key="2">
    <source>
        <dbReference type="Proteomes" id="UP000308197"/>
    </source>
</evidence>
<dbReference type="EMBL" id="ML211145">
    <property type="protein sequence ID" value="TFK87620.1"/>
    <property type="molecule type" value="Genomic_DNA"/>
</dbReference>
<reference evidence="1 2" key="1">
    <citation type="journal article" date="2019" name="Nat. Ecol. Evol.">
        <title>Megaphylogeny resolves global patterns of mushroom evolution.</title>
        <authorList>
            <person name="Varga T."/>
            <person name="Krizsan K."/>
            <person name="Foldi C."/>
            <person name="Dima B."/>
            <person name="Sanchez-Garcia M."/>
            <person name="Sanchez-Ramirez S."/>
            <person name="Szollosi G.J."/>
            <person name="Szarkandi J.G."/>
            <person name="Papp V."/>
            <person name="Albert L."/>
            <person name="Andreopoulos W."/>
            <person name="Angelini C."/>
            <person name="Antonin V."/>
            <person name="Barry K.W."/>
            <person name="Bougher N.L."/>
            <person name="Buchanan P."/>
            <person name="Buyck B."/>
            <person name="Bense V."/>
            <person name="Catcheside P."/>
            <person name="Chovatia M."/>
            <person name="Cooper J."/>
            <person name="Damon W."/>
            <person name="Desjardin D."/>
            <person name="Finy P."/>
            <person name="Geml J."/>
            <person name="Haridas S."/>
            <person name="Hughes K."/>
            <person name="Justo A."/>
            <person name="Karasinski D."/>
            <person name="Kautmanova I."/>
            <person name="Kiss B."/>
            <person name="Kocsube S."/>
            <person name="Kotiranta H."/>
            <person name="LaButti K.M."/>
            <person name="Lechner B.E."/>
            <person name="Liimatainen K."/>
            <person name="Lipzen A."/>
            <person name="Lukacs Z."/>
            <person name="Mihaltcheva S."/>
            <person name="Morgado L.N."/>
            <person name="Niskanen T."/>
            <person name="Noordeloos M.E."/>
            <person name="Ohm R.A."/>
            <person name="Ortiz-Santana B."/>
            <person name="Ovrebo C."/>
            <person name="Racz N."/>
            <person name="Riley R."/>
            <person name="Savchenko A."/>
            <person name="Shiryaev A."/>
            <person name="Soop K."/>
            <person name="Spirin V."/>
            <person name="Szebenyi C."/>
            <person name="Tomsovsky M."/>
            <person name="Tulloss R.E."/>
            <person name="Uehling J."/>
            <person name="Grigoriev I.V."/>
            <person name="Vagvolgyi C."/>
            <person name="Papp T."/>
            <person name="Martin F.M."/>
            <person name="Miettinen O."/>
            <person name="Hibbett D.S."/>
            <person name="Nagy L.G."/>
        </authorList>
    </citation>
    <scope>NUCLEOTIDE SEQUENCE [LARGE SCALE GENOMIC DNA]</scope>
    <source>
        <strain evidence="1 2">HHB13444</strain>
    </source>
</reference>